<feature type="domain" description="Bacterial Ig-like" evidence="2">
    <location>
        <begin position="687"/>
        <end position="773"/>
    </location>
</feature>
<dbReference type="InterPro" id="IPR015919">
    <property type="entry name" value="Cadherin-like_sf"/>
</dbReference>
<feature type="compositionally biased region" description="Gly residues" evidence="1">
    <location>
        <begin position="276"/>
        <end position="285"/>
    </location>
</feature>
<reference evidence="4" key="1">
    <citation type="submission" date="2020-05" db="EMBL/GenBank/DDBJ databases">
        <authorList>
            <person name="Chiriac C."/>
            <person name="Salcher M."/>
            <person name="Ghai R."/>
            <person name="Kavagutti S V."/>
        </authorList>
    </citation>
    <scope>NUCLEOTIDE SEQUENCE</scope>
</reference>
<dbReference type="Gene3D" id="2.60.40.10">
    <property type="entry name" value="Immunoglobulins"/>
    <property type="match status" value="4"/>
</dbReference>
<feature type="compositionally biased region" description="Gly residues" evidence="1">
    <location>
        <begin position="158"/>
        <end position="167"/>
    </location>
</feature>
<dbReference type="SUPFAM" id="SSF49313">
    <property type="entry name" value="Cadherin-like"/>
    <property type="match status" value="2"/>
</dbReference>
<feature type="region of interest" description="Disordered" evidence="1">
    <location>
        <begin position="244"/>
        <end position="286"/>
    </location>
</feature>
<evidence type="ECO:0000259" key="2">
    <source>
        <dbReference type="Pfam" id="PF16640"/>
    </source>
</evidence>
<dbReference type="GO" id="GO:0016020">
    <property type="term" value="C:membrane"/>
    <property type="evidence" value="ECO:0007669"/>
    <property type="project" value="InterPro"/>
</dbReference>
<proteinExistence type="predicted"/>
<accession>A0A6J7F3I2</accession>
<feature type="compositionally biased region" description="Gly residues" evidence="1">
    <location>
        <begin position="136"/>
        <end position="145"/>
    </location>
</feature>
<evidence type="ECO:0000256" key="1">
    <source>
        <dbReference type="SAM" id="MobiDB-lite"/>
    </source>
</evidence>
<feature type="region of interest" description="Disordered" evidence="1">
    <location>
        <begin position="197"/>
        <end position="229"/>
    </location>
</feature>
<dbReference type="Pfam" id="PF16640">
    <property type="entry name" value="Big_3_5"/>
    <property type="match status" value="1"/>
</dbReference>
<evidence type="ECO:0000259" key="3">
    <source>
        <dbReference type="Pfam" id="PF21722"/>
    </source>
</evidence>
<evidence type="ECO:0000313" key="4">
    <source>
        <dbReference type="EMBL" id="CAB4886083.1"/>
    </source>
</evidence>
<feature type="compositionally biased region" description="Polar residues" evidence="1">
    <location>
        <begin position="209"/>
        <end position="222"/>
    </location>
</feature>
<feature type="region of interest" description="Disordered" evidence="1">
    <location>
        <begin position="125"/>
        <end position="167"/>
    </location>
</feature>
<name>A0A6J7F3I2_9ZZZZ</name>
<organism evidence="4">
    <name type="scientific">freshwater metagenome</name>
    <dbReference type="NCBI Taxonomy" id="449393"/>
    <lineage>
        <taxon>unclassified sequences</taxon>
        <taxon>metagenomes</taxon>
        <taxon>ecological metagenomes</taxon>
    </lineage>
</organism>
<dbReference type="InterPro" id="IPR049304">
    <property type="entry name" value="Gly_rich_dom"/>
</dbReference>
<dbReference type="InterPro" id="IPR032109">
    <property type="entry name" value="Big_3_5"/>
</dbReference>
<gene>
    <name evidence="4" type="ORF">UFOPK3482_00735</name>
</gene>
<sequence>MIKVKKSTYTRFVTAFALAISFLTVPSNLSSAIAAVNPTCSTSITQSGYVRTVAITSTTLCDYIPPTGISTITIQLIGGGGGGGGGSWSGTHGGGGGGGGAGAVSNFSLSVVAGNRYPVQIGAGGSAGSGASTQGGTTGTNGGTGSATTFNGQYSTPGGSGGTGGNADVGGTGGANGGIVSGSSTYNAAGFASRAGGSENNGNGGGGQTMLSSSSVNATSNLPGAGGRPVTVGVNSASVLYAGAGGSNNSSGDNTVDGVRGGTSSLAANSGPANTGSGGSGGHGCAGSSSTCANKDGAAGTAGLLFIKYNLNFSITQNGGAAATSSGNVGTAYADVTITMLGANGSVTYSAPDGLPAGLSLNAATGVISGTPTVVQQTTLYSISATDSIGAVSTKAGFAIAPGIQSALTFSAQNLTYGVPTALTASGGSGNGTITFSTTSADCVLTGTRGETVTAQKASGNCDIVATKAADSSYYIASKSATFTMTKLASSVSIAVSPVSPREAGTEITITATVGSGNTGTVTFSANGSQITTCGSSGSVNISGTSATCSWVPTSSGSPYTLSASYSGNATYSSSNATTLSYTIYPSITLSYPGISTSFGTAQTSTPTISGGTGSSSSWNWSIVKDSDLSAVSGISINASGVVSASASTSTGTYAMRVTATDTVGVTKNALINIVIGLSSAANPSVSSAETTMTAGGIVHLTARVLSSATGTIAFKVGATTISGCGSVSIASGSASCDWTTTTVAGSPFSVTAAYSGDGSFSAATSNSISISVIDPGAFAYSSQSKTFGEGTTAIPTISGGAGGYTTWRAVSASDSNTVLGVYINASGVLTIAPSLAAGSYTIDITANDSNGVAGFGRFALTITQATSIITLSAKTVTGATLTSGTLGRQVRLVATFNIPVVGQVVISDARGTICTTFASNYSGECWWGPMDATYSPYALTATFAGNASATAATSNTMTNFVWNSAMSVSHSNRTVETGKSATISPTISGGTGLPSSWGWGISQYLTGKAIGGITINSSGVISVSGSVAPATYSIMVSSADLAGAYFYNYVTITVTDVLPPDFSISSTSETATVSSAITGFTVLNVGGDINRFELSGTLPAGLTFTSSSGLITGTPTETSTATDYIISAYNLGGVDTATFTLSINSASILVSTITISLAGGAVTVSKGTAINITAAVNVAGKVKFYANGKVIGGCASKSATTSATCSWKPTVQGQRVTLTALLDPTSNSYSNVRSSNLQVQVVRRTGLRG</sequence>
<feature type="domain" description="Glycine-rich" evidence="3">
    <location>
        <begin position="61"/>
        <end position="309"/>
    </location>
</feature>
<dbReference type="Pfam" id="PF05345">
    <property type="entry name" value="He_PIG"/>
    <property type="match status" value="2"/>
</dbReference>
<dbReference type="EMBL" id="CAFBLZ010000055">
    <property type="protein sequence ID" value="CAB4886083.1"/>
    <property type="molecule type" value="Genomic_DNA"/>
</dbReference>
<dbReference type="Pfam" id="PF21722">
    <property type="entry name" value="Gly_rich_2"/>
    <property type="match status" value="1"/>
</dbReference>
<dbReference type="AlphaFoldDB" id="A0A6J7F3I2"/>
<dbReference type="GO" id="GO:0005509">
    <property type="term" value="F:calcium ion binding"/>
    <property type="evidence" value="ECO:0007669"/>
    <property type="project" value="InterPro"/>
</dbReference>
<protein>
    <submittedName>
        <fullName evidence="4">Unannotated protein</fullName>
    </submittedName>
</protein>
<dbReference type="InterPro" id="IPR013783">
    <property type="entry name" value="Ig-like_fold"/>
</dbReference>